<proteinExistence type="predicted"/>
<dbReference type="OrthoDB" id="6250271at2759"/>
<reference evidence="1" key="1">
    <citation type="submission" date="2022-01" db="EMBL/GenBank/DDBJ databases">
        <authorList>
            <person name="King R."/>
        </authorList>
    </citation>
    <scope>NUCLEOTIDE SEQUENCE</scope>
</reference>
<protein>
    <submittedName>
        <fullName evidence="1">Uncharacterized protein</fullName>
    </submittedName>
</protein>
<keyword evidence="2" id="KW-1185">Reference proteome</keyword>
<evidence type="ECO:0000313" key="1">
    <source>
        <dbReference type="EMBL" id="CAH1400262.1"/>
    </source>
</evidence>
<organism evidence="1 2">
    <name type="scientific">Nezara viridula</name>
    <name type="common">Southern green stink bug</name>
    <name type="synonym">Cimex viridulus</name>
    <dbReference type="NCBI Taxonomy" id="85310"/>
    <lineage>
        <taxon>Eukaryota</taxon>
        <taxon>Metazoa</taxon>
        <taxon>Ecdysozoa</taxon>
        <taxon>Arthropoda</taxon>
        <taxon>Hexapoda</taxon>
        <taxon>Insecta</taxon>
        <taxon>Pterygota</taxon>
        <taxon>Neoptera</taxon>
        <taxon>Paraneoptera</taxon>
        <taxon>Hemiptera</taxon>
        <taxon>Heteroptera</taxon>
        <taxon>Panheteroptera</taxon>
        <taxon>Pentatomomorpha</taxon>
        <taxon>Pentatomoidea</taxon>
        <taxon>Pentatomidae</taxon>
        <taxon>Pentatominae</taxon>
        <taxon>Nezara</taxon>
    </lineage>
</organism>
<dbReference type="AlphaFoldDB" id="A0A9P0HEF2"/>
<dbReference type="EMBL" id="OV725080">
    <property type="protein sequence ID" value="CAH1400262.1"/>
    <property type="molecule type" value="Genomic_DNA"/>
</dbReference>
<sequence length="164" mass="18271">MIGSNRIYFDQPIGTQIKLTDISGLWNPDNPVLLTTLSQDVLSSWSLWQSSSVVNSSTQHFFRKALNCSDQRWFEAFQDEVPNYLISPVGFTASGYWKGWDGALPTRTVVPVPAPCAIPPSAHSSALRLVRLRQCVPMIQPIPADARTKLIHPRFVSCPSILPH</sequence>
<gene>
    <name evidence="1" type="ORF">NEZAVI_LOCUS9545</name>
</gene>
<evidence type="ECO:0000313" key="2">
    <source>
        <dbReference type="Proteomes" id="UP001152798"/>
    </source>
</evidence>
<accession>A0A9P0HEF2</accession>
<name>A0A9P0HEF2_NEZVI</name>
<dbReference type="Proteomes" id="UP001152798">
    <property type="component" value="Chromosome 4"/>
</dbReference>